<dbReference type="Proteomes" id="UP000297299">
    <property type="component" value="Unassembled WGS sequence"/>
</dbReference>
<evidence type="ECO:0000256" key="1">
    <source>
        <dbReference type="SAM" id="MobiDB-lite"/>
    </source>
</evidence>
<sequence>MLDDLQSCLLDMNYLMMLRGGVSDVSVVRVITDNKERVYDASINIGEAVSITSSVTTSKTQEESLGISVSISGKVFGVGAEASTDYTYSEERSESSSYSITKTTNISASMQISPKKKILIIVLYYKGTFDMEFHPKYMFVTKTGFRATFPEGAVQPVSGVASGNMIITTNDITNISPSQISRLISPSTKIGDRSPPEAGSGNELTREVLDSNWSARNLVEEVGVSADDQ</sequence>
<comment type="caution">
    <text evidence="2">The sequence shown here is derived from an EMBL/GenBank/DDBJ whole genome shotgun (WGS) entry which is preliminary data.</text>
</comment>
<proteinExistence type="predicted"/>
<accession>A0A4Y8CDN6</accession>
<keyword evidence="3" id="KW-1185">Reference proteome</keyword>
<feature type="region of interest" description="Disordered" evidence="1">
    <location>
        <begin position="185"/>
        <end position="206"/>
    </location>
</feature>
<dbReference type="EMBL" id="PHWZ01001621">
    <property type="protein sequence ID" value="TEY21995.1"/>
    <property type="molecule type" value="Genomic_DNA"/>
</dbReference>
<dbReference type="AlphaFoldDB" id="A0A4Y8CDN6"/>
<dbReference type="Gene3D" id="2.170.15.10">
    <property type="entry name" value="Proaerolysin, chain A, domain 3"/>
    <property type="match status" value="1"/>
</dbReference>
<gene>
    <name evidence="2" type="ORF">BOTCAL_1625g00010</name>
</gene>
<evidence type="ECO:0000313" key="2">
    <source>
        <dbReference type="EMBL" id="TEY21995.1"/>
    </source>
</evidence>
<protein>
    <submittedName>
        <fullName evidence="2">Uncharacterized protein</fullName>
    </submittedName>
</protein>
<name>A0A4Y8CDN6_9HELO</name>
<reference evidence="2 3" key="1">
    <citation type="submission" date="2017-11" db="EMBL/GenBank/DDBJ databases">
        <title>Comparative genomics of Botrytis spp.</title>
        <authorList>
            <person name="Valero-Jimenez C.A."/>
            <person name="Tapia P."/>
            <person name="Veloso J."/>
            <person name="Silva-Moreno E."/>
            <person name="Staats M."/>
            <person name="Valdes J.H."/>
            <person name="Van Kan J.A.L."/>
        </authorList>
    </citation>
    <scope>NUCLEOTIDE SEQUENCE [LARGE SCALE GENOMIC DNA]</scope>
    <source>
        <strain evidence="2 3">MUCL2830</strain>
    </source>
</reference>
<organism evidence="2 3">
    <name type="scientific">Botryotinia calthae</name>
    <dbReference type="NCBI Taxonomy" id="38488"/>
    <lineage>
        <taxon>Eukaryota</taxon>
        <taxon>Fungi</taxon>
        <taxon>Dikarya</taxon>
        <taxon>Ascomycota</taxon>
        <taxon>Pezizomycotina</taxon>
        <taxon>Leotiomycetes</taxon>
        <taxon>Helotiales</taxon>
        <taxon>Sclerotiniaceae</taxon>
        <taxon>Botryotinia</taxon>
    </lineage>
</organism>
<dbReference type="OrthoDB" id="4526873at2759"/>
<evidence type="ECO:0000313" key="3">
    <source>
        <dbReference type="Proteomes" id="UP000297299"/>
    </source>
</evidence>
<dbReference type="SUPFAM" id="SSF56973">
    <property type="entry name" value="Aerolisin/ETX pore-forming domain"/>
    <property type="match status" value="1"/>
</dbReference>